<evidence type="ECO:0000313" key="3">
    <source>
        <dbReference type="Proteomes" id="UP000281406"/>
    </source>
</evidence>
<evidence type="ECO:0000313" key="2">
    <source>
        <dbReference type="EMBL" id="ROL47714.1"/>
    </source>
</evidence>
<accession>A0A3N0YNI1</accession>
<evidence type="ECO:0000256" key="1">
    <source>
        <dbReference type="SAM" id="MobiDB-lite"/>
    </source>
</evidence>
<feature type="compositionally biased region" description="Pro residues" evidence="1">
    <location>
        <begin position="41"/>
        <end position="53"/>
    </location>
</feature>
<keyword evidence="3" id="KW-1185">Reference proteome</keyword>
<organism evidence="2 3">
    <name type="scientific">Anabarilius grahami</name>
    <name type="common">Kanglang fish</name>
    <name type="synonym">Barilius grahami</name>
    <dbReference type="NCBI Taxonomy" id="495550"/>
    <lineage>
        <taxon>Eukaryota</taxon>
        <taxon>Metazoa</taxon>
        <taxon>Chordata</taxon>
        <taxon>Craniata</taxon>
        <taxon>Vertebrata</taxon>
        <taxon>Euteleostomi</taxon>
        <taxon>Actinopterygii</taxon>
        <taxon>Neopterygii</taxon>
        <taxon>Teleostei</taxon>
        <taxon>Ostariophysi</taxon>
        <taxon>Cypriniformes</taxon>
        <taxon>Xenocyprididae</taxon>
        <taxon>Xenocypridinae</taxon>
        <taxon>Xenocypridinae incertae sedis</taxon>
        <taxon>Anabarilius</taxon>
    </lineage>
</organism>
<reference evidence="2 3" key="1">
    <citation type="submission" date="2018-10" db="EMBL/GenBank/DDBJ databases">
        <title>Genome assembly for a Yunnan-Guizhou Plateau 3E fish, Anabarilius grahami (Regan), and its evolutionary and genetic applications.</title>
        <authorList>
            <person name="Jiang W."/>
        </authorList>
    </citation>
    <scope>NUCLEOTIDE SEQUENCE [LARGE SCALE GENOMIC DNA]</scope>
    <source>
        <strain evidence="2">AG-KIZ</strain>
        <tissue evidence="2">Muscle</tissue>
    </source>
</reference>
<sequence>MERRELDDRKTCVLTTGSAAIPSPPVSTTNRPTNTDTNPASDPPCPASPPPAKGSPSLCVTRRMTIHAGGLPAARRPVRSSRSKEEEGVALFAGFQPLVKVQPLRNDGGQ</sequence>
<feature type="compositionally biased region" description="Low complexity" evidence="1">
    <location>
        <begin position="28"/>
        <end position="40"/>
    </location>
</feature>
<gene>
    <name evidence="2" type="ORF">DPX16_16086</name>
</gene>
<name>A0A3N0YNI1_ANAGA</name>
<comment type="caution">
    <text evidence="2">The sequence shown here is derived from an EMBL/GenBank/DDBJ whole genome shotgun (WGS) entry which is preliminary data.</text>
</comment>
<feature type="compositionally biased region" description="Basic and acidic residues" evidence="1">
    <location>
        <begin position="1"/>
        <end position="11"/>
    </location>
</feature>
<feature type="region of interest" description="Disordered" evidence="1">
    <location>
        <begin position="1"/>
        <end position="57"/>
    </location>
</feature>
<proteinExistence type="predicted"/>
<protein>
    <submittedName>
        <fullName evidence="2">Uncharacterized protein</fullName>
    </submittedName>
</protein>
<dbReference type="Proteomes" id="UP000281406">
    <property type="component" value="Unassembled WGS sequence"/>
</dbReference>
<feature type="region of interest" description="Disordered" evidence="1">
    <location>
        <begin position="68"/>
        <end position="87"/>
    </location>
</feature>
<dbReference type="EMBL" id="RJVU01035287">
    <property type="protein sequence ID" value="ROL47714.1"/>
    <property type="molecule type" value="Genomic_DNA"/>
</dbReference>
<dbReference type="AlphaFoldDB" id="A0A3N0YNI1"/>